<keyword evidence="3" id="KW-1185">Reference proteome</keyword>
<name>A0ABS4JWJ2_9FIRM</name>
<dbReference type="InterPro" id="IPR018911">
    <property type="entry name" value="Gmad2_Ig-like_dom"/>
</dbReference>
<gene>
    <name evidence="2" type="ORF">J2Z79_002244</name>
</gene>
<comment type="caution">
    <text evidence="2">The sequence shown here is derived from an EMBL/GenBank/DDBJ whole genome shotgun (WGS) entry which is preliminary data.</text>
</comment>
<dbReference type="Proteomes" id="UP001519289">
    <property type="component" value="Unassembled WGS sequence"/>
</dbReference>
<evidence type="ECO:0000259" key="1">
    <source>
        <dbReference type="Pfam" id="PF10648"/>
    </source>
</evidence>
<dbReference type="RefSeq" id="WP_209466954.1">
    <property type="nucleotide sequence ID" value="NZ_JAGGLG010000018.1"/>
</dbReference>
<feature type="domain" description="Bacterial spore germination immunoglobulin-like" evidence="1">
    <location>
        <begin position="110"/>
        <end position="181"/>
    </location>
</feature>
<reference evidence="2 3" key="1">
    <citation type="submission" date="2021-03" db="EMBL/GenBank/DDBJ databases">
        <title>Genomic Encyclopedia of Type Strains, Phase IV (KMG-IV): sequencing the most valuable type-strain genomes for metagenomic binning, comparative biology and taxonomic classification.</title>
        <authorList>
            <person name="Goeker M."/>
        </authorList>
    </citation>
    <scope>NUCLEOTIDE SEQUENCE [LARGE SCALE GENOMIC DNA]</scope>
    <source>
        <strain evidence="2 3">DSM 27138</strain>
    </source>
</reference>
<dbReference type="Pfam" id="PF10648">
    <property type="entry name" value="Gmad2"/>
    <property type="match status" value="1"/>
</dbReference>
<organism evidence="2 3">
    <name type="scientific">Symbiobacterium terraclitae</name>
    <dbReference type="NCBI Taxonomy" id="557451"/>
    <lineage>
        <taxon>Bacteria</taxon>
        <taxon>Bacillati</taxon>
        <taxon>Bacillota</taxon>
        <taxon>Clostridia</taxon>
        <taxon>Eubacteriales</taxon>
        <taxon>Symbiobacteriaceae</taxon>
        <taxon>Symbiobacterium</taxon>
    </lineage>
</organism>
<dbReference type="EMBL" id="JAGGLG010000018">
    <property type="protein sequence ID" value="MBP2018829.1"/>
    <property type="molecule type" value="Genomic_DNA"/>
</dbReference>
<evidence type="ECO:0000313" key="3">
    <source>
        <dbReference type="Proteomes" id="UP001519289"/>
    </source>
</evidence>
<proteinExistence type="predicted"/>
<accession>A0ABS4JWJ2</accession>
<evidence type="ECO:0000313" key="2">
    <source>
        <dbReference type="EMBL" id="MBP2018829.1"/>
    </source>
</evidence>
<sequence>MAAVERSGGMLTLSEGGATYLIAAPGPAGAVTVTSLEWGQGVVHVGYRVAGEQPGGAGVAVLEGGSASGAPPIVLNPEEGSRWIPLVLNTHGLPPAPLPDYGAAITAASHDLVCPGRVVVSGFAMVNEDVVLVRVRDADGAPLGEVQSEAGGGRGNWGSFVITVPLERQPAGESGTVEVLDIRGDDWVLSDSASLSFGPDREPAFAVEADPGRAWEPKAEELTVMGAPLRATLPELEAVRGKGSSFDGRTYVFGNDAVRAYFPYQAHLQARAHRLVTTRGGTGAGAEVRQCAEELIARLGKPQAMAADGREWYYLSPASHAALAVRFGAGGLVSGLELFSHYPAPEADLPAPPALDEAAARDLLRRYRQADWFERAELLTTGGASAYWWKWMSMDPGIAVPEDWSVDGARLAVEPAGEGTLVHMEYVSGVTGEEATVTWRLEPAGGVWRIAAWQRDGRWEP</sequence>
<protein>
    <recommendedName>
        <fullName evidence="1">Bacterial spore germination immunoglobulin-like domain-containing protein</fullName>
    </recommendedName>
</protein>